<feature type="compositionally biased region" description="Low complexity" evidence="1">
    <location>
        <begin position="83"/>
        <end position="100"/>
    </location>
</feature>
<dbReference type="PANTHER" id="PTHR43591">
    <property type="entry name" value="METHYLTRANSFERASE"/>
    <property type="match status" value="1"/>
</dbReference>
<dbReference type="Gene3D" id="3.40.50.150">
    <property type="entry name" value="Vaccinia Virus protein VP39"/>
    <property type="match status" value="1"/>
</dbReference>
<dbReference type="EMBL" id="JAAAJB010000030">
    <property type="protein sequence ID" value="KAG0269240.1"/>
    <property type="molecule type" value="Genomic_DNA"/>
</dbReference>
<dbReference type="CDD" id="cd02440">
    <property type="entry name" value="AdoMet_MTases"/>
    <property type="match status" value="1"/>
</dbReference>
<dbReference type="AlphaFoldDB" id="A0A9P6UCL1"/>
<proteinExistence type="predicted"/>
<sequence>MGNSISNMSKRKPSAGSLDSSSSSDSKKLSLFQRTVRKTSWRPSLGSNSSDSYNSGHGHHQVVPSVDHGSDAHSDLSQHSNDSSTNYSHHGSSSTATSTSPQPYPRMPGSALPEWAMARMCDDGRTRHNVGSAPYMLPNDMTEADRLDAQHYLVRYVFKGNYNVKLDPKAKLNILDVATGTAVWALEMSHEFPNSQIYGVDISPIFPSEIKPANCHFQLCNILDGLPFEDNYFDFVYQRLLVYALSPSQRKQVYAELLRVLKPGGYLQLVESDGVVYNGGPQMELINRLSLETPMRHGVDPRVVQTMRSGLKHAGYANVNSFHIALPVGKWGGKVGELSMQNMRGLGNIWLKGEIGRMSEEEAQRVLDEAGQECEANQAFYKVWLVVGQKPTGESSGPSSPTSLGAVPV</sequence>
<dbReference type="PANTHER" id="PTHR43591:SF110">
    <property type="entry name" value="RHODANESE DOMAIN-CONTAINING PROTEIN"/>
    <property type="match status" value="1"/>
</dbReference>
<feature type="compositionally biased region" description="Low complexity" evidence="1">
    <location>
        <begin position="44"/>
        <end position="56"/>
    </location>
</feature>
<name>A0A9P6UCL1_9FUNG</name>
<dbReference type="OrthoDB" id="2013972at2759"/>
<keyword evidence="4" id="KW-1185">Reference proteome</keyword>
<comment type="caution">
    <text evidence="3">The sequence shown here is derived from an EMBL/GenBank/DDBJ whole genome shotgun (WGS) entry which is preliminary data.</text>
</comment>
<feature type="region of interest" description="Disordered" evidence="1">
    <location>
        <begin position="1"/>
        <end position="110"/>
    </location>
</feature>
<evidence type="ECO:0000313" key="3">
    <source>
        <dbReference type="EMBL" id="KAG0269240.1"/>
    </source>
</evidence>
<dbReference type="InterPro" id="IPR041698">
    <property type="entry name" value="Methyltransf_25"/>
</dbReference>
<dbReference type="SUPFAM" id="SSF53335">
    <property type="entry name" value="S-adenosyl-L-methionine-dependent methyltransferases"/>
    <property type="match status" value="1"/>
</dbReference>
<gene>
    <name evidence="3" type="ORF">DFQ27_004302</name>
</gene>
<dbReference type="InterPro" id="IPR029063">
    <property type="entry name" value="SAM-dependent_MTases_sf"/>
</dbReference>
<evidence type="ECO:0000259" key="2">
    <source>
        <dbReference type="Pfam" id="PF13649"/>
    </source>
</evidence>
<dbReference type="Pfam" id="PF13649">
    <property type="entry name" value="Methyltransf_25"/>
    <property type="match status" value="1"/>
</dbReference>
<dbReference type="Proteomes" id="UP000807716">
    <property type="component" value="Unassembled WGS sequence"/>
</dbReference>
<evidence type="ECO:0000313" key="4">
    <source>
        <dbReference type="Proteomes" id="UP000807716"/>
    </source>
</evidence>
<protein>
    <recommendedName>
        <fullName evidence="2">Methyltransferase domain-containing protein</fullName>
    </recommendedName>
</protein>
<organism evidence="3 4">
    <name type="scientific">Actinomortierella ambigua</name>
    <dbReference type="NCBI Taxonomy" id="1343610"/>
    <lineage>
        <taxon>Eukaryota</taxon>
        <taxon>Fungi</taxon>
        <taxon>Fungi incertae sedis</taxon>
        <taxon>Mucoromycota</taxon>
        <taxon>Mortierellomycotina</taxon>
        <taxon>Mortierellomycetes</taxon>
        <taxon>Mortierellales</taxon>
        <taxon>Mortierellaceae</taxon>
        <taxon>Actinomortierella</taxon>
    </lineage>
</organism>
<evidence type="ECO:0000256" key="1">
    <source>
        <dbReference type="SAM" id="MobiDB-lite"/>
    </source>
</evidence>
<reference evidence="3" key="1">
    <citation type="journal article" date="2020" name="Fungal Divers.">
        <title>Resolving the Mortierellaceae phylogeny through synthesis of multi-gene phylogenetics and phylogenomics.</title>
        <authorList>
            <person name="Vandepol N."/>
            <person name="Liber J."/>
            <person name="Desiro A."/>
            <person name="Na H."/>
            <person name="Kennedy M."/>
            <person name="Barry K."/>
            <person name="Grigoriev I.V."/>
            <person name="Miller A.N."/>
            <person name="O'Donnell K."/>
            <person name="Stajich J.E."/>
            <person name="Bonito G."/>
        </authorList>
    </citation>
    <scope>NUCLEOTIDE SEQUENCE</scope>
    <source>
        <strain evidence="3">BC1065</strain>
    </source>
</reference>
<feature type="domain" description="Methyltransferase" evidence="2">
    <location>
        <begin position="174"/>
        <end position="265"/>
    </location>
</feature>
<accession>A0A9P6UCL1</accession>